<dbReference type="InterPro" id="IPR036388">
    <property type="entry name" value="WH-like_DNA-bd_sf"/>
</dbReference>
<dbReference type="PROSITE" id="PS50110">
    <property type="entry name" value="RESPONSE_REGULATORY"/>
    <property type="match status" value="1"/>
</dbReference>
<dbReference type="PRINTS" id="PR00038">
    <property type="entry name" value="HTHLUXR"/>
</dbReference>
<organism evidence="9 10">
    <name type="scientific">Exilibacterium tricleocarpae</name>
    <dbReference type="NCBI Taxonomy" id="2591008"/>
    <lineage>
        <taxon>Bacteria</taxon>
        <taxon>Pseudomonadati</taxon>
        <taxon>Pseudomonadota</taxon>
        <taxon>Gammaproteobacteria</taxon>
        <taxon>Cellvibrionales</taxon>
        <taxon>Cellvibrionaceae</taxon>
        <taxon>Exilibacterium</taxon>
    </lineage>
</organism>
<name>A0A545ST44_9GAMM</name>
<feature type="domain" description="Response regulatory" evidence="8">
    <location>
        <begin position="3"/>
        <end position="118"/>
    </location>
</feature>
<dbReference type="RefSeq" id="WP_142929475.1">
    <property type="nucleotide sequence ID" value="NZ_ML660107.1"/>
</dbReference>
<dbReference type="GO" id="GO:0000976">
    <property type="term" value="F:transcription cis-regulatory region binding"/>
    <property type="evidence" value="ECO:0007669"/>
    <property type="project" value="TreeGrafter"/>
</dbReference>
<dbReference type="GO" id="GO:0032993">
    <property type="term" value="C:protein-DNA complex"/>
    <property type="evidence" value="ECO:0007669"/>
    <property type="project" value="TreeGrafter"/>
</dbReference>
<evidence type="ECO:0000256" key="3">
    <source>
        <dbReference type="ARBA" id="ARBA00023015"/>
    </source>
</evidence>
<dbReference type="InterPro" id="IPR016032">
    <property type="entry name" value="Sig_transdc_resp-reg_C-effctor"/>
</dbReference>
<keyword evidence="1 6" id="KW-0597">Phosphoprotein</keyword>
<dbReference type="GO" id="GO:0000156">
    <property type="term" value="F:phosphorelay response regulator activity"/>
    <property type="evidence" value="ECO:0007669"/>
    <property type="project" value="TreeGrafter"/>
</dbReference>
<keyword evidence="5" id="KW-0804">Transcription</keyword>
<dbReference type="PROSITE" id="PS50043">
    <property type="entry name" value="HTH_LUXR_2"/>
    <property type="match status" value="1"/>
</dbReference>
<keyword evidence="2" id="KW-0902">Two-component regulatory system</keyword>
<evidence type="ECO:0000256" key="1">
    <source>
        <dbReference type="ARBA" id="ARBA00022553"/>
    </source>
</evidence>
<sequence>MLHIGLVEDDEDTCRLLTLFLEKSNMLVSSAGSLGEFRELLDRVQQPLDIVLLDLNLPDADGITIIDGLRREGKLGIIVVSSRSSEDSMIAALSLGADDYLTKPFSFNELLARINGLNRRMQEAHTAHVYREMIDKLSQRERSVLLFIARGDTMPAIAERLRISVKTVETYRSRISQKLNVRTIADITRIAVMAGMVS</sequence>
<dbReference type="SUPFAM" id="SSF52172">
    <property type="entry name" value="CheY-like"/>
    <property type="match status" value="1"/>
</dbReference>
<feature type="domain" description="HTH luxR-type" evidence="7">
    <location>
        <begin position="130"/>
        <end position="195"/>
    </location>
</feature>
<dbReference type="Gene3D" id="3.40.50.2300">
    <property type="match status" value="1"/>
</dbReference>
<dbReference type="Gene3D" id="6.10.250.690">
    <property type="match status" value="1"/>
</dbReference>
<dbReference type="CDD" id="cd06170">
    <property type="entry name" value="LuxR_C_like"/>
    <property type="match status" value="1"/>
</dbReference>
<evidence type="ECO:0000313" key="10">
    <source>
        <dbReference type="Proteomes" id="UP000319732"/>
    </source>
</evidence>
<evidence type="ECO:0000256" key="6">
    <source>
        <dbReference type="PROSITE-ProRule" id="PRU00169"/>
    </source>
</evidence>
<evidence type="ECO:0000256" key="2">
    <source>
        <dbReference type="ARBA" id="ARBA00023012"/>
    </source>
</evidence>
<keyword evidence="4" id="KW-0238">DNA-binding</keyword>
<dbReference type="SUPFAM" id="SSF46894">
    <property type="entry name" value="C-terminal effector domain of the bipartite response regulators"/>
    <property type="match status" value="1"/>
</dbReference>
<proteinExistence type="predicted"/>
<dbReference type="Pfam" id="PF00196">
    <property type="entry name" value="GerE"/>
    <property type="match status" value="1"/>
</dbReference>
<protein>
    <submittedName>
        <fullName evidence="9">Response regulator transcription factor</fullName>
    </submittedName>
</protein>
<reference evidence="9 10" key="1">
    <citation type="submission" date="2019-06" db="EMBL/GenBank/DDBJ databases">
        <title>Whole genome sequence for Cellvibrionaceae sp. R142.</title>
        <authorList>
            <person name="Wang G."/>
        </authorList>
    </citation>
    <scope>NUCLEOTIDE SEQUENCE [LARGE SCALE GENOMIC DNA]</scope>
    <source>
        <strain evidence="9 10">R142</strain>
    </source>
</reference>
<dbReference type="InterPro" id="IPR039420">
    <property type="entry name" value="WalR-like"/>
</dbReference>
<accession>A0A545ST44</accession>
<evidence type="ECO:0000259" key="8">
    <source>
        <dbReference type="PROSITE" id="PS50110"/>
    </source>
</evidence>
<dbReference type="GO" id="GO:0005829">
    <property type="term" value="C:cytosol"/>
    <property type="evidence" value="ECO:0007669"/>
    <property type="project" value="TreeGrafter"/>
</dbReference>
<dbReference type="Pfam" id="PF00072">
    <property type="entry name" value="Response_reg"/>
    <property type="match status" value="1"/>
</dbReference>
<dbReference type="PANTHER" id="PTHR48111:SF1">
    <property type="entry name" value="TWO-COMPONENT RESPONSE REGULATOR ORR33"/>
    <property type="match status" value="1"/>
</dbReference>
<dbReference type="Gene3D" id="1.10.10.10">
    <property type="entry name" value="Winged helix-like DNA-binding domain superfamily/Winged helix DNA-binding domain"/>
    <property type="match status" value="1"/>
</dbReference>
<dbReference type="SMART" id="SM00448">
    <property type="entry name" value="REC"/>
    <property type="match status" value="1"/>
</dbReference>
<comment type="caution">
    <text evidence="9">The sequence shown here is derived from an EMBL/GenBank/DDBJ whole genome shotgun (WGS) entry which is preliminary data.</text>
</comment>
<dbReference type="OrthoDB" id="9796655at2"/>
<feature type="modified residue" description="4-aspartylphosphate" evidence="6">
    <location>
        <position position="54"/>
    </location>
</feature>
<evidence type="ECO:0000256" key="4">
    <source>
        <dbReference type="ARBA" id="ARBA00023125"/>
    </source>
</evidence>
<evidence type="ECO:0000256" key="5">
    <source>
        <dbReference type="ARBA" id="ARBA00023163"/>
    </source>
</evidence>
<keyword evidence="3" id="KW-0805">Transcription regulation</keyword>
<dbReference type="InterPro" id="IPR001789">
    <property type="entry name" value="Sig_transdc_resp-reg_receiver"/>
</dbReference>
<evidence type="ECO:0000313" key="9">
    <source>
        <dbReference type="EMBL" id="TQV68134.1"/>
    </source>
</evidence>
<dbReference type="GO" id="GO:0006355">
    <property type="term" value="P:regulation of DNA-templated transcription"/>
    <property type="evidence" value="ECO:0007669"/>
    <property type="project" value="InterPro"/>
</dbReference>
<dbReference type="SMART" id="SM00421">
    <property type="entry name" value="HTH_LUXR"/>
    <property type="match status" value="1"/>
</dbReference>
<dbReference type="PANTHER" id="PTHR48111">
    <property type="entry name" value="REGULATOR OF RPOS"/>
    <property type="match status" value="1"/>
</dbReference>
<evidence type="ECO:0000259" key="7">
    <source>
        <dbReference type="PROSITE" id="PS50043"/>
    </source>
</evidence>
<keyword evidence="10" id="KW-1185">Reference proteome</keyword>
<gene>
    <name evidence="9" type="ORF">FKG94_23885</name>
</gene>
<dbReference type="Proteomes" id="UP000319732">
    <property type="component" value="Unassembled WGS sequence"/>
</dbReference>
<dbReference type="EMBL" id="VHSG01000029">
    <property type="protein sequence ID" value="TQV68134.1"/>
    <property type="molecule type" value="Genomic_DNA"/>
</dbReference>
<dbReference type="InterPro" id="IPR011006">
    <property type="entry name" value="CheY-like_superfamily"/>
</dbReference>
<dbReference type="AlphaFoldDB" id="A0A545ST44"/>
<dbReference type="InterPro" id="IPR000792">
    <property type="entry name" value="Tscrpt_reg_LuxR_C"/>
</dbReference>